<dbReference type="Pfam" id="PF00440">
    <property type="entry name" value="TetR_N"/>
    <property type="match status" value="1"/>
</dbReference>
<comment type="caution">
    <text evidence="4">The sequence shown here is derived from an EMBL/GenBank/DDBJ whole genome shotgun (WGS) entry which is preliminary data.</text>
</comment>
<dbReference type="RefSeq" id="WP_377351614.1">
    <property type="nucleotide sequence ID" value="NZ_JBHLTP010000023.1"/>
</dbReference>
<protein>
    <submittedName>
        <fullName evidence="4">TetR/AcrR family transcriptional regulator</fullName>
    </submittedName>
</protein>
<evidence type="ECO:0000313" key="5">
    <source>
        <dbReference type="Proteomes" id="UP001589836"/>
    </source>
</evidence>
<proteinExistence type="predicted"/>
<feature type="DNA-binding region" description="H-T-H motif" evidence="2">
    <location>
        <begin position="23"/>
        <end position="42"/>
    </location>
</feature>
<evidence type="ECO:0000259" key="3">
    <source>
        <dbReference type="PROSITE" id="PS50977"/>
    </source>
</evidence>
<evidence type="ECO:0000256" key="2">
    <source>
        <dbReference type="PROSITE-ProRule" id="PRU00335"/>
    </source>
</evidence>
<dbReference type="InterPro" id="IPR009057">
    <property type="entry name" value="Homeodomain-like_sf"/>
</dbReference>
<keyword evidence="1 2" id="KW-0238">DNA-binding</keyword>
<dbReference type="InterPro" id="IPR001647">
    <property type="entry name" value="HTH_TetR"/>
</dbReference>
<organism evidence="4 5">
    <name type="scientific">Pontibacillus salicampi</name>
    <dbReference type="NCBI Taxonomy" id="1449801"/>
    <lineage>
        <taxon>Bacteria</taxon>
        <taxon>Bacillati</taxon>
        <taxon>Bacillota</taxon>
        <taxon>Bacilli</taxon>
        <taxon>Bacillales</taxon>
        <taxon>Bacillaceae</taxon>
        <taxon>Pontibacillus</taxon>
    </lineage>
</organism>
<dbReference type="EMBL" id="JBHLTP010000023">
    <property type="protein sequence ID" value="MFC0525850.1"/>
    <property type="molecule type" value="Genomic_DNA"/>
</dbReference>
<sequence>MNKTQRNIMEAAIRVLSEDEYALLETIAAEAGVSRMTLHRYFNTRETLFEHIHEHLIQKQMVIFQEAKENQGDPLEQMKEIMKRNAGGDGFHLLYKEHREHEDHDPETCKFSQVNKALAEIIKSLREAGYLQAYVPDAWVFHMYDGILFTAWETKNNGSVAPKDIPDLAWRTFKNGLLETEEE</sequence>
<reference evidence="4 5" key="1">
    <citation type="submission" date="2024-09" db="EMBL/GenBank/DDBJ databases">
        <authorList>
            <person name="Sun Q."/>
            <person name="Mori K."/>
        </authorList>
    </citation>
    <scope>NUCLEOTIDE SEQUENCE [LARGE SCALE GENOMIC DNA]</scope>
    <source>
        <strain evidence="4 5">NCAIM B.02529</strain>
    </source>
</reference>
<accession>A0ABV6LTW6</accession>
<evidence type="ECO:0000256" key="1">
    <source>
        <dbReference type="ARBA" id="ARBA00023125"/>
    </source>
</evidence>
<dbReference type="SUPFAM" id="SSF46689">
    <property type="entry name" value="Homeodomain-like"/>
    <property type="match status" value="1"/>
</dbReference>
<keyword evidence="5" id="KW-1185">Reference proteome</keyword>
<feature type="domain" description="HTH tetR-type" evidence="3">
    <location>
        <begin position="2"/>
        <end position="60"/>
    </location>
</feature>
<dbReference type="Gene3D" id="1.10.357.10">
    <property type="entry name" value="Tetracycline Repressor, domain 2"/>
    <property type="match status" value="1"/>
</dbReference>
<evidence type="ECO:0000313" key="4">
    <source>
        <dbReference type="EMBL" id="MFC0525850.1"/>
    </source>
</evidence>
<gene>
    <name evidence="4" type="ORF">ACFFGV_19935</name>
</gene>
<dbReference type="Proteomes" id="UP001589836">
    <property type="component" value="Unassembled WGS sequence"/>
</dbReference>
<dbReference type="PROSITE" id="PS50977">
    <property type="entry name" value="HTH_TETR_2"/>
    <property type="match status" value="1"/>
</dbReference>
<name>A0ABV6LTW6_9BACI</name>